<keyword evidence="3" id="KW-1185">Reference proteome</keyword>
<keyword evidence="1" id="KW-0812">Transmembrane</keyword>
<evidence type="ECO:0000313" key="3">
    <source>
        <dbReference type="Proteomes" id="UP000664654"/>
    </source>
</evidence>
<protein>
    <submittedName>
        <fullName evidence="2">Uncharacterized protein</fullName>
    </submittedName>
</protein>
<accession>A0A939IR25</accession>
<keyword evidence="1" id="KW-1133">Transmembrane helix</keyword>
<feature type="transmembrane region" description="Helical" evidence="1">
    <location>
        <begin position="7"/>
        <end position="28"/>
    </location>
</feature>
<keyword evidence="1" id="KW-0472">Membrane</keyword>
<dbReference type="EMBL" id="JAFKCV010000003">
    <property type="protein sequence ID" value="MBN7825197.1"/>
    <property type="molecule type" value="Genomic_DNA"/>
</dbReference>
<evidence type="ECO:0000313" key="2">
    <source>
        <dbReference type="EMBL" id="MBN7825197.1"/>
    </source>
</evidence>
<dbReference type="AlphaFoldDB" id="A0A939IR25"/>
<evidence type="ECO:0000256" key="1">
    <source>
        <dbReference type="SAM" id="Phobius"/>
    </source>
</evidence>
<organism evidence="2 3">
    <name type="scientific">Bowmanella dokdonensis</name>
    <dbReference type="NCBI Taxonomy" id="751969"/>
    <lineage>
        <taxon>Bacteria</taxon>
        <taxon>Pseudomonadati</taxon>
        <taxon>Pseudomonadota</taxon>
        <taxon>Gammaproteobacteria</taxon>
        <taxon>Alteromonadales</taxon>
        <taxon>Alteromonadaceae</taxon>
        <taxon>Bowmanella</taxon>
    </lineage>
</organism>
<dbReference type="RefSeq" id="WP_206573293.1">
    <property type="nucleotide sequence ID" value="NZ_JAFKCV010000003.1"/>
</dbReference>
<proteinExistence type="predicted"/>
<comment type="caution">
    <text evidence="2">The sequence shown here is derived from an EMBL/GenBank/DDBJ whole genome shotgun (WGS) entry which is preliminary data.</text>
</comment>
<sequence length="146" mass="16205">MGFRKKIQLIVAISFAVVFFCIVAFEIFSEDVVIDAALNKTSPTSTYSEIPSFNKVHHYQILSDFHPCLLKYRSLAARKLKSGSSGSPANTTTFDIWVKPNIKFSIGISNGEAFQFEAHLLDNDFEVTESSKSYAINCPVELLGSV</sequence>
<dbReference type="Proteomes" id="UP000664654">
    <property type="component" value="Unassembled WGS sequence"/>
</dbReference>
<name>A0A939IR25_9ALTE</name>
<reference evidence="2" key="1">
    <citation type="submission" date="2021-03" db="EMBL/GenBank/DDBJ databases">
        <title>novel species isolated from a fishpond in China.</title>
        <authorList>
            <person name="Lu H."/>
            <person name="Cai Z."/>
        </authorList>
    </citation>
    <scope>NUCLEOTIDE SEQUENCE</scope>
    <source>
        <strain evidence="2">JCM 30855</strain>
    </source>
</reference>
<gene>
    <name evidence="2" type="ORF">J0A66_08200</name>
</gene>